<keyword evidence="3" id="KW-1185">Reference proteome</keyword>
<evidence type="ECO:0008006" key="4">
    <source>
        <dbReference type="Google" id="ProtNLM"/>
    </source>
</evidence>
<keyword evidence="1" id="KW-0732">Signal</keyword>
<sequence>MMRQLLIALVCFFLLSACAPPKKDGPSVAHGFSSALAGVGHLLLSPFQIATGLLEGIASVNATNAPGQPQGIAPTEDRILCFRGKSFRAAKTFASEGNPLWLPWGVGGIEPWAKVTHPHEGINEKSP</sequence>
<gene>
    <name evidence="2" type="ORF">PN36_31115</name>
</gene>
<name>A0A4E0QL63_9GAMM</name>
<protein>
    <recommendedName>
        <fullName evidence="4">Secreted protein</fullName>
    </recommendedName>
</protein>
<dbReference type="EMBL" id="JSZA02000241">
    <property type="protein sequence ID" value="TGO02059.1"/>
    <property type="molecule type" value="Genomic_DNA"/>
</dbReference>
<organism evidence="2 3">
    <name type="scientific">Candidatus Thiomargarita nelsonii</name>
    <dbReference type="NCBI Taxonomy" id="1003181"/>
    <lineage>
        <taxon>Bacteria</taxon>
        <taxon>Pseudomonadati</taxon>
        <taxon>Pseudomonadota</taxon>
        <taxon>Gammaproteobacteria</taxon>
        <taxon>Thiotrichales</taxon>
        <taxon>Thiotrichaceae</taxon>
        <taxon>Thiomargarita</taxon>
    </lineage>
</organism>
<dbReference type="AlphaFoldDB" id="A0A4E0QL63"/>
<reference evidence="2 3" key="1">
    <citation type="journal article" date="2016" name="Front. Microbiol.">
        <title>Single-Cell (Meta-)Genomics of a Dimorphic Candidatus Thiomargarita nelsonii Reveals Genomic Plasticity.</title>
        <authorList>
            <person name="Flood B.E."/>
            <person name="Fliss P."/>
            <person name="Jones D.S."/>
            <person name="Dick G.J."/>
            <person name="Jain S."/>
            <person name="Kaster A.K."/>
            <person name="Winkel M."/>
            <person name="Mussmann M."/>
            <person name="Bailey J."/>
        </authorList>
    </citation>
    <scope>NUCLEOTIDE SEQUENCE [LARGE SCALE GENOMIC DNA]</scope>
    <source>
        <strain evidence="2">Hydrate Ridge</strain>
    </source>
</reference>
<proteinExistence type="predicted"/>
<feature type="chain" id="PRO_5020032439" description="Secreted protein" evidence="1">
    <location>
        <begin position="20"/>
        <end position="127"/>
    </location>
</feature>
<feature type="signal peptide" evidence="1">
    <location>
        <begin position="1"/>
        <end position="19"/>
    </location>
</feature>
<evidence type="ECO:0000313" key="3">
    <source>
        <dbReference type="Proteomes" id="UP000030428"/>
    </source>
</evidence>
<evidence type="ECO:0000256" key="1">
    <source>
        <dbReference type="SAM" id="SignalP"/>
    </source>
</evidence>
<dbReference type="Proteomes" id="UP000030428">
    <property type="component" value="Unassembled WGS sequence"/>
</dbReference>
<accession>A0A4E0QL63</accession>
<dbReference type="PROSITE" id="PS51257">
    <property type="entry name" value="PROKAR_LIPOPROTEIN"/>
    <property type="match status" value="1"/>
</dbReference>
<evidence type="ECO:0000313" key="2">
    <source>
        <dbReference type="EMBL" id="TGO02059.1"/>
    </source>
</evidence>
<comment type="caution">
    <text evidence="2">The sequence shown here is derived from an EMBL/GenBank/DDBJ whole genome shotgun (WGS) entry which is preliminary data.</text>
</comment>